<evidence type="ECO:0000256" key="2">
    <source>
        <dbReference type="SAM" id="SignalP"/>
    </source>
</evidence>
<dbReference type="PANTHER" id="PTHR43037:SF1">
    <property type="entry name" value="BLL1128 PROTEIN"/>
    <property type="match status" value="1"/>
</dbReference>
<evidence type="ECO:0000256" key="1">
    <source>
        <dbReference type="ARBA" id="ARBA00022729"/>
    </source>
</evidence>
<dbReference type="RefSeq" id="WP_188464542.1">
    <property type="nucleotide sequence ID" value="NZ_BAABHU010000009.1"/>
</dbReference>
<gene>
    <name evidence="4" type="ORF">GCM10011506_28080</name>
</gene>
<reference evidence="5" key="1">
    <citation type="journal article" date="2019" name="Int. J. Syst. Evol. Microbiol.">
        <title>The Global Catalogue of Microorganisms (GCM) 10K type strain sequencing project: providing services to taxonomists for standard genome sequencing and annotation.</title>
        <authorList>
            <consortium name="The Broad Institute Genomics Platform"/>
            <consortium name="The Broad Institute Genome Sequencing Center for Infectious Disease"/>
            <person name="Wu L."/>
            <person name="Ma J."/>
        </authorList>
    </citation>
    <scope>NUCLEOTIDE SEQUENCE [LARGE SCALE GENOMIC DNA]</scope>
    <source>
        <strain evidence="5">CGMCC 1.10832</strain>
    </source>
</reference>
<feature type="domain" description="Phospholipase/carboxylesterase/thioesterase" evidence="3">
    <location>
        <begin position="50"/>
        <end position="243"/>
    </location>
</feature>
<evidence type="ECO:0000313" key="5">
    <source>
        <dbReference type="Proteomes" id="UP000636010"/>
    </source>
</evidence>
<proteinExistence type="predicted"/>
<feature type="chain" id="PRO_5045121317" evidence="2">
    <location>
        <begin position="21"/>
        <end position="261"/>
    </location>
</feature>
<dbReference type="Pfam" id="PF02230">
    <property type="entry name" value="Abhydrolase_2"/>
    <property type="match status" value="1"/>
</dbReference>
<dbReference type="SUPFAM" id="SSF53474">
    <property type="entry name" value="alpha/beta-Hydrolases"/>
    <property type="match status" value="1"/>
</dbReference>
<feature type="signal peptide" evidence="2">
    <location>
        <begin position="1"/>
        <end position="20"/>
    </location>
</feature>
<dbReference type="EMBL" id="BMEC01000009">
    <property type="protein sequence ID" value="GGC40895.1"/>
    <property type="molecule type" value="Genomic_DNA"/>
</dbReference>
<comment type="caution">
    <text evidence="4">The sequence shown here is derived from an EMBL/GenBank/DDBJ whole genome shotgun (WGS) entry which is preliminary data.</text>
</comment>
<keyword evidence="1 2" id="KW-0732">Signal</keyword>
<name>A0ABQ1MI36_9BACT</name>
<dbReference type="PANTHER" id="PTHR43037">
    <property type="entry name" value="UNNAMED PRODUCT-RELATED"/>
    <property type="match status" value="1"/>
</dbReference>
<evidence type="ECO:0000313" key="4">
    <source>
        <dbReference type="EMBL" id="GGC40895.1"/>
    </source>
</evidence>
<dbReference type="InterPro" id="IPR029058">
    <property type="entry name" value="AB_hydrolase_fold"/>
</dbReference>
<accession>A0ABQ1MI36</accession>
<protein>
    <submittedName>
        <fullName evidence="4">Phospholipase</fullName>
    </submittedName>
</protein>
<sequence>MKTKLSILCILISFSSFLQAQDKEAFKREIYIKGKDSLNYRILYPENFSAEKKYPLLLFLHGAGERGSDNEKQLVHGSKLFLDAQNRQKNPAVVIFPQCPKDDYWAKVGVDRSENGNTFDFDYSGDPNKSLGLVMNLLDSMLKKDFVEQERVYVMGLSMGGMGTFEILYRKPKTFAAAVPICGGGDPATVKKYAKKVDLWVFHGAKDDVVPPSYSKEMVAALKAKKANVKFTVFPNANHNSWDPAFAEPGLLDWLFSQSKK</sequence>
<dbReference type="Proteomes" id="UP000636010">
    <property type="component" value="Unassembled WGS sequence"/>
</dbReference>
<dbReference type="Gene3D" id="3.40.50.1820">
    <property type="entry name" value="alpha/beta hydrolase"/>
    <property type="match status" value="1"/>
</dbReference>
<keyword evidence="5" id="KW-1185">Reference proteome</keyword>
<dbReference type="InterPro" id="IPR050955">
    <property type="entry name" value="Plant_Biomass_Hydrol_Est"/>
</dbReference>
<evidence type="ECO:0000259" key="3">
    <source>
        <dbReference type="Pfam" id="PF02230"/>
    </source>
</evidence>
<dbReference type="InterPro" id="IPR003140">
    <property type="entry name" value="PLipase/COase/thioEstase"/>
</dbReference>
<organism evidence="4 5">
    <name type="scientific">Marivirga lumbricoides</name>
    <dbReference type="NCBI Taxonomy" id="1046115"/>
    <lineage>
        <taxon>Bacteria</taxon>
        <taxon>Pseudomonadati</taxon>
        <taxon>Bacteroidota</taxon>
        <taxon>Cytophagia</taxon>
        <taxon>Cytophagales</taxon>
        <taxon>Marivirgaceae</taxon>
        <taxon>Marivirga</taxon>
    </lineage>
</organism>